<sequence>MYQQMRSRVYHNWHLALFLSVIHLAALTHSAPAAANSIPAPFLQTLPIPAWIPPQLQPWLPWVLAADGQDRRHCPLDLRSGERRCAWAGRLELDLDSNGGHFAQTWTVLATTWIALPGDAALWPQTVRDGDQPLPVLPHAGHPAVRLDAGEHRLTGQFQWATATLPDALPVPAATGLFTLRRNGQLQPQPRLEPDGRLWLRDPTAAPADAAGDWLRVTVLRRIEDELPLQMRTRLELTVGGRAREIQLGPVPIGDGVPFDLNSPLPARLEPDGMLRVQVRPGQWTLEVATAHPDLNVPLTLTPRPAPWPAVEIWAFAARPDLRQVTVSGAPALDPQQTQLPAEWSALPVYRLAAGDTLRLDEQRRGDPTPDPDRLQLNRELWLDFTGSGYSVQDRISGQLTRTWRLEADARLQLGQVQIAGQAVPINQLGDGAAAGVEVRRGQVNVSADGRLELPINQLPASGWALRFDSAQTTLHLPPGWDVLAISGVDNVPNTWLTRWTLLDLFLLLIVVIGAARLWGASWGAVALLALVLTWQAPDAPQQVWLHLLAATALRRAVLTAAFGGRWVQQVVTGYWRGSVLALLLIGLSFVITQVRTGIYPQLAHPAALARAGDGFGNAEVQFAPQVSGLTEDAVDALPAAPIAREMLSSAARRKSASPASAPPQPLEVIDPQAQIQTGVGVPTWHWQQVTLAWSGPVGATEAAQLWLLTPPLQLGVALLGSLLMGLLGWRLSGWQLPQPTVAGMKTALVLVAALTGGLHSEPTLAEELPSPKLLQELRERLLAPPDCVPHCVELARLAVRADATVLTLELTLDAATAVAAPVPGGSGAWSPQQIEVDGATLELMQRDAAGQLVVPLAAGQHQVILRGAIPAAAQLDVPLPLAPHLVTVDVDGWRVAGLEAETTVTQLQFIRLATADAAPVATLTQEALPPLLRVERRLRFGVEWQVETRVLRLSAPEFAVLLPITLLPVKRCKRREWRWLTGKCSRRCRRA</sequence>
<evidence type="ECO:0000313" key="2">
    <source>
        <dbReference type="EMBL" id="PQJ96537.1"/>
    </source>
</evidence>
<evidence type="ECO:0000313" key="3">
    <source>
        <dbReference type="Proteomes" id="UP000239936"/>
    </source>
</evidence>
<feature type="chain" id="PRO_5015692403" evidence="1">
    <location>
        <begin position="36"/>
        <end position="992"/>
    </location>
</feature>
<dbReference type="EMBL" id="PPGH01000034">
    <property type="protein sequence ID" value="PQJ96537.1"/>
    <property type="molecule type" value="Genomic_DNA"/>
</dbReference>
<keyword evidence="1" id="KW-0732">Signal</keyword>
<accession>A0A2S7XS23</accession>
<proteinExistence type="predicted"/>
<reference evidence="2 3" key="1">
    <citation type="submission" date="2018-01" db="EMBL/GenBank/DDBJ databases">
        <title>The complete genome sequence of Chromatium okenii LaCa, a purple sulfur bacterium with a turbulent life.</title>
        <authorList>
            <person name="Luedin S.M."/>
            <person name="Liechti N."/>
            <person name="Storelli N."/>
            <person name="Danza F."/>
            <person name="Wittwer M."/>
            <person name="Pothier J.F."/>
            <person name="Tonolla M.A."/>
        </authorList>
    </citation>
    <scope>NUCLEOTIDE SEQUENCE [LARGE SCALE GENOMIC DNA]</scope>
    <source>
        <strain evidence="2 3">LaCa</strain>
    </source>
</reference>
<feature type="signal peptide" evidence="1">
    <location>
        <begin position="1"/>
        <end position="35"/>
    </location>
</feature>
<dbReference type="AlphaFoldDB" id="A0A2S7XS23"/>
<protein>
    <submittedName>
        <fullName evidence="2">Uncharacterized protein</fullName>
    </submittedName>
</protein>
<evidence type="ECO:0000256" key="1">
    <source>
        <dbReference type="SAM" id="SignalP"/>
    </source>
</evidence>
<keyword evidence="3" id="KW-1185">Reference proteome</keyword>
<comment type="caution">
    <text evidence="2">The sequence shown here is derived from an EMBL/GenBank/DDBJ whole genome shotgun (WGS) entry which is preliminary data.</text>
</comment>
<organism evidence="2 3">
    <name type="scientific">Chromatium okenii</name>
    <dbReference type="NCBI Taxonomy" id="61644"/>
    <lineage>
        <taxon>Bacteria</taxon>
        <taxon>Pseudomonadati</taxon>
        <taxon>Pseudomonadota</taxon>
        <taxon>Gammaproteobacteria</taxon>
        <taxon>Chromatiales</taxon>
        <taxon>Chromatiaceae</taxon>
        <taxon>Chromatium</taxon>
    </lineage>
</organism>
<gene>
    <name evidence="2" type="ORF">CXB77_06820</name>
</gene>
<name>A0A2S7XS23_9GAMM</name>
<dbReference type="Proteomes" id="UP000239936">
    <property type="component" value="Unassembled WGS sequence"/>
</dbReference>